<evidence type="ECO:0000313" key="16">
    <source>
        <dbReference type="EMBL" id="CAG9803029.1"/>
    </source>
</evidence>
<evidence type="ECO:0000256" key="5">
    <source>
        <dbReference type="ARBA" id="ARBA00022525"/>
    </source>
</evidence>
<feature type="region of interest" description="Disordered" evidence="13">
    <location>
        <begin position="158"/>
        <end position="188"/>
    </location>
</feature>
<keyword evidence="9" id="KW-0442">Lipid degradation</keyword>
<protein>
    <recommendedName>
        <fullName evidence="4">Phospholipase A2</fullName>
        <ecNumber evidence="3">3.1.1.4</ecNumber>
    </recommendedName>
    <alternativeName>
        <fullName evidence="12">Phosphatidylcholine 2-acylhydrolase</fullName>
    </alternativeName>
</protein>
<feature type="domain" description="Phospholipase A2-like central" evidence="15">
    <location>
        <begin position="204"/>
        <end position="297"/>
    </location>
</feature>
<accession>A0A9N9RTA0</accession>
<dbReference type="GO" id="GO:0016042">
    <property type="term" value="P:lipid catabolic process"/>
    <property type="evidence" value="ECO:0007669"/>
    <property type="project" value="UniProtKB-KW"/>
</dbReference>
<evidence type="ECO:0000256" key="3">
    <source>
        <dbReference type="ARBA" id="ARBA00013278"/>
    </source>
</evidence>
<keyword evidence="14" id="KW-0732">Signal</keyword>
<dbReference type="SUPFAM" id="SSF48619">
    <property type="entry name" value="Phospholipase A2, PLA2"/>
    <property type="match status" value="1"/>
</dbReference>
<dbReference type="EC" id="3.1.1.4" evidence="3"/>
<dbReference type="FunFam" id="1.20.90.10:FF:000002">
    <property type="entry name" value="Phospholipase A2 group III"/>
    <property type="match status" value="1"/>
</dbReference>
<dbReference type="GO" id="GO:0005576">
    <property type="term" value="C:extracellular region"/>
    <property type="evidence" value="ECO:0007669"/>
    <property type="project" value="UniProtKB-SubCell"/>
</dbReference>
<dbReference type="InterPro" id="IPR033113">
    <property type="entry name" value="PLA2_histidine"/>
</dbReference>
<evidence type="ECO:0000256" key="13">
    <source>
        <dbReference type="SAM" id="MobiDB-lite"/>
    </source>
</evidence>
<evidence type="ECO:0000256" key="6">
    <source>
        <dbReference type="ARBA" id="ARBA00022723"/>
    </source>
</evidence>
<feature type="signal peptide" evidence="14">
    <location>
        <begin position="1"/>
        <end position="27"/>
    </location>
</feature>
<name>A0A9N9RTA0_9DIPT</name>
<reference evidence="16" key="2">
    <citation type="submission" date="2022-10" db="EMBL/GenBank/DDBJ databases">
        <authorList>
            <consortium name="ENA_rothamsted_submissions"/>
            <consortium name="culmorum"/>
            <person name="King R."/>
        </authorList>
    </citation>
    <scope>NUCLEOTIDE SEQUENCE</scope>
</reference>
<dbReference type="PANTHER" id="PTHR12253">
    <property type="entry name" value="RH14732P"/>
    <property type="match status" value="1"/>
</dbReference>
<dbReference type="CDD" id="cd04704">
    <property type="entry name" value="PLA2_bee_venom_like"/>
    <property type="match status" value="1"/>
</dbReference>
<evidence type="ECO:0000256" key="12">
    <source>
        <dbReference type="ARBA" id="ARBA00029903"/>
    </source>
</evidence>
<comment type="cofactor">
    <cofactor evidence="1">
        <name>Ca(2+)</name>
        <dbReference type="ChEBI" id="CHEBI:29108"/>
    </cofactor>
</comment>
<dbReference type="Gene3D" id="1.20.90.10">
    <property type="entry name" value="Phospholipase A2 domain"/>
    <property type="match status" value="1"/>
</dbReference>
<organism evidence="16 17">
    <name type="scientific">Chironomus riparius</name>
    <dbReference type="NCBI Taxonomy" id="315576"/>
    <lineage>
        <taxon>Eukaryota</taxon>
        <taxon>Metazoa</taxon>
        <taxon>Ecdysozoa</taxon>
        <taxon>Arthropoda</taxon>
        <taxon>Hexapoda</taxon>
        <taxon>Insecta</taxon>
        <taxon>Pterygota</taxon>
        <taxon>Neoptera</taxon>
        <taxon>Endopterygota</taxon>
        <taxon>Diptera</taxon>
        <taxon>Nematocera</taxon>
        <taxon>Chironomoidea</taxon>
        <taxon>Chironomidae</taxon>
        <taxon>Chironominae</taxon>
        <taxon>Chironomus</taxon>
    </lineage>
</organism>
<dbReference type="GO" id="GO:0046872">
    <property type="term" value="F:metal ion binding"/>
    <property type="evidence" value="ECO:0007669"/>
    <property type="project" value="UniProtKB-KW"/>
</dbReference>
<dbReference type="OrthoDB" id="6501032at2759"/>
<evidence type="ECO:0000256" key="10">
    <source>
        <dbReference type="ARBA" id="ARBA00023098"/>
    </source>
</evidence>
<dbReference type="InterPro" id="IPR036444">
    <property type="entry name" value="PLipase_A2_dom_sf"/>
</dbReference>
<dbReference type="GO" id="GO:0006644">
    <property type="term" value="P:phospholipid metabolic process"/>
    <property type="evidence" value="ECO:0007669"/>
    <property type="project" value="InterPro"/>
</dbReference>
<gene>
    <name evidence="16" type="ORF">CHIRRI_LOCUS5931</name>
</gene>
<keyword evidence="7" id="KW-0378">Hydrolase</keyword>
<evidence type="ECO:0000256" key="1">
    <source>
        <dbReference type="ARBA" id="ARBA00001913"/>
    </source>
</evidence>
<keyword evidence="11" id="KW-1015">Disulfide bond</keyword>
<dbReference type="PROSITE" id="PS00118">
    <property type="entry name" value="PA2_HIS"/>
    <property type="match status" value="1"/>
</dbReference>
<evidence type="ECO:0000259" key="15">
    <source>
        <dbReference type="Pfam" id="PF05826"/>
    </source>
</evidence>
<evidence type="ECO:0000256" key="9">
    <source>
        <dbReference type="ARBA" id="ARBA00022963"/>
    </source>
</evidence>
<sequence>MSPRVSRQRVKRLIFILLSALFTISNCKPTLPFSLPQSLQFSFPSFSTFQQYIEKRQTEAMKSYSGRRLAADSLRMIYYNDQTIAIVELGPEKLLLSCELIEIYNDEEGKILMGKLSRINRPLKIGFGDMLKLMQQCNQVEKHRTAPKRRASEVAALYERNSDLTDNEQDENVQGDAPIADKSPENENRGILSGNPFSLLSGVFPGTKWCGTGDIAKNFHDLGEEKDMDRCCRDHDICPIKVRAYQTRYNITNNSIYTKSHCVCDDLLFECLKKTNTPTAQLMGTIYFNLVQVPCVVEGPNGKMKFRKAKDGF</sequence>
<proteinExistence type="predicted"/>
<evidence type="ECO:0000256" key="11">
    <source>
        <dbReference type="ARBA" id="ARBA00023157"/>
    </source>
</evidence>
<reference evidence="16" key="1">
    <citation type="submission" date="2022-01" db="EMBL/GenBank/DDBJ databases">
        <authorList>
            <person name="King R."/>
        </authorList>
    </citation>
    <scope>NUCLEOTIDE SEQUENCE</scope>
</reference>
<keyword evidence="6" id="KW-0479">Metal-binding</keyword>
<evidence type="ECO:0000256" key="14">
    <source>
        <dbReference type="SAM" id="SignalP"/>
    </source>
</evidence>
<dbReference type="Pfam" id="PF05826">
    <property type="entry name" value="Phospholip_A2_2"/>
    <property type="match status" value="1"/>
</dbReference>
<evidence type="ECO:0000313" key="17">
    <source>
        <dbReference type="Proteomes" id="UP001153620"/>
    </source>
</evidence>
<keyword evidence="17" id="KW-1185">Reference proteome</keyword>
<keyword evidence="8" id="KW-0106">Calcium</keyword>
<dbReference type="GO" id="GO:0004623">
    <property type="term" value="F:phospholipase A2 activity"/>
    <property type="evidence" value="ECO:0007669"/>
    <property type="project" value="UniProtKB-EC"/>
</dbReference>
<evidence type="ECO:0000256" key="8">
    <source>
        <dbReference type="ARBA" id="ARBA00022837"/>
    </source>
</evidence>
<dbReference type="EMBL" id="OU895878">
    <property type="protein sequence ID" value="CAG9803029.1"/>
    <property type="molecule type" value="Genomic_DNA"/>
</dbReference>
<dbReference type="GO" id="GO:0050482">
    <property type="term" value="P:arachidonate secretion"/>
    <property type="evidence" value="ECO:0007669"/>
    <property type="project" value="InterPro"/>
</dbReference>
<dbReference type="InterPro" id="IPR016090">
    <property type="entry name" value="PLA2-like_dom"/>
</dbReference>
<feature type="chain" id="PRO_5040489931" description="Phospholipase A2" evidence="14">
    <location>
        <begin position="28"/>
        <end position="313"/>
    </location>
</feature>
<evidence type="ECO:0000256" key="2">
    <source>
        <dbReference type="ARBA" id="ARBA00004613"/>
    </source>
</evidence>
<keyword evidence="10" id="KW-0443">Lipid metabolism</keyword>
<comment type="subcellular location">
    <subcellularLocation>
        <location evidence="2">Secreted</location>
    </subcellularLocation>
</comment>
<evidence type="ECO:0000256" key="4">
    <source>
        <dbReference type="ARBA" id="ARBA00021721"/>
    </source>
</evidence>
<dbReference type="AlphaFoldDB" id="A0A9N9RTA0"/>
<dbReference type="Proteomes" id="UP001153620">
    <property type="component" value="Chromosome 2"/>
</dbReference>
<keyword evidence="5" id="KW-0964">Secreted</keyword>
<evidence type="ECO:0000256" key="7">
    <source>
        <dbReference type="ARBA" id="ARBA00022801"/>
    </source>
</evidence>